<reference evidence="2" key="1">
    <citation type="journal article" date="2022" name="Mol. Ecol. Resour.">
        <title>The genomes of chicory, endive, great burdock and yacon provide insights into Asteraceae palaeo-polyploidization history and plant inulin production.</title>
        <authorList>
            <person name="Fan W."/>
            <person name="Wang S."/>
            <person name="Wang H."/>
            <person name="Wang A."/>
            <person name="Jiang F."/>
            <person name="Liu H."/>
            <person name="Zhao H."/>
            <person name="Xu D."/>
            <person name="Zhang Y."/>
        </authorList>
    </citation>
    <scope>NUCLEOTIDE SEQUENCE [LARGE SCALE GENOMIC DNA]</scope>
    <source>
        <strain evidence="2">cv. Niubang</strain>
    </source>
</reference>
<organism evidence="1 2">
    <name type="scientific">Arctium lappa</name>
    <name type="common">Greater burdock</name>
    <name type="synonym">Lappa major</name>
    <dbReference type="NCBI Taxonomy" id="4217"/>
    <lineage>
        <taxon>Eukaryota</taxon>
        <taxon>Viridiplantae</taxon>
        <taxon>Streptophyta</taxon>
        <taxon>Embryophyta</taxon>
        <taxon>Tracheophyta</taxon>
        <taxon>Spermatophyta</taxon>
        <taxon>Magnoliopsida</taxon>
        <taxon>eudicotyledons</taxon>
        <taxon>Gunneridae</taxon>
        <taxon>Pentapetalae</taxon>
        <taxon>asterids</taxon>
        <taxon>campanulids</taxon>
        <taxon>Asterales</taxon>
        <taxon>Asteraceae</taxon>
        <taxon>Carduoideae</taxon>
        <taxon>Cardueae</taxon>
        <taxon>Arctiinae</taxon>
        <taxon>Arctium</taxon>
    </lineage>
</organism>
<keyword evidence="2" id="KW-1185">Reference proteome</keyword>
<comment type="caution">
    <text evidence="1">The sequence shown here is derived from an EMBL/GenBank/DDBJ whole genome shotgun (WGS) entry which is preliminary data.</text>
</comment>
<protein>
    <submittedName>
        <fullName evidence="1">Uncharacterized protein</fullName>
    </submittedName>
</protein>
<dbReference type="Proteomes" id="UP001055879">
    <property type="component" value="Linkage Group LG13"/>
</dbReference>
<sequence>MATGQVETTSSLHSWGTNTSCYRSLHSWGTNPSYYRHHRLPPAIANIVCLLLSPPPSGRSATATLVRLLQLPPSSDCSATATTVRLLLLPPPSASCYYRIWRDVIDEPLVQVVLQCHFRPSPSENDKH</sequence>
<accession>A0ACB8YA83</accession>
<evidence type="ECO:0000313" key="2">
    <source>
        <dbReference type="Proteomes" id="UP001055879"/>
    </source>
</evidence>
<name>A0ACB8YA83_ARCLA</name>
<gene>
    <name evidence="1" type="ORF">L6452_36409</name>
</gene>
<proteinExistence type="predicted"/>
<dbReference type="EMBL" id="CM042059">
    <property type="protein sequence ID" value="KAI3681609.1"/>
    <property type="molecule type" value="Genomic_DNA"/>
</dbReference>
<evidence type="ECO:0000313" key="1">
    <source>
        <dbReference type="EMBL" id="KAI3681609.1"/>
    </source>
</evidence>
<reference evidence="1 2" key="2">
    <citation type="journal article" date="2022" name="Mol. Ecol. Resour.">
        <title>The genomes of chicory, endive, great burdock and yacon provide insights into Asteraceae paleo-polyploidization history and plant inulin production.</title>
        <authorList>
            <person name="Fan W."/>
            <person name="Wang S."/>
            <person name="Wang H."/>
            <person name="Wang A."/>
            <person name="Jiang F."/>
            <person name="Liu H."/>
            <person name="Zhao H."/>
            <person name="Xu D."/>
            <person name="Zhang Y."/>
        </authorList>
    </citation>
    <scope>NUCLEOTIDE SEQUENCE [LARGE SCALE GENOMIC DNA]</scope>
    <source>
        <strain evidence="2">cv. Niubang</strain>
    </source>
</reference>